<dbReference type="KEGG" id="lpan:LPMP_322280"/>
<organism evidence="2 3">
    <name type="scientific">Leishmania panamensis</name>
    <dbReference type="NCBI Taxonomy" id="5679"/>
    <lineage>
        <taxon>Eukaryota</taxon>
        <taxon>Discoba</taxon>
        <taxon>Euglenozoa</taxon>
        <taxon>Kinetoplastea</taxon>
        <taxon>Metakinetoplastina</taxon>
        <taxon>Trypanosomatida</taxon>
        <taxon>Trypanosomatidae</taxon>
        <taxon>Leishmaniinae</taxon>
        <taxon>Leishmania</taxon>
        <taxon>Leishmania guyanensis species complex</taxon>
    </lineage>
</organism>
<dbReference type="EMBL" id="CP009401">
    <property type="protein sequence ID" value="AIO01112.1"/>
    <property type="molecule type" value="Genomic_DNA"/>
</dbReference>
<evidence type="ECO:0000313" key="2">
    <source>
        <dbReference type="EMBL" id="AIO01112.1"/>
    </source>
</evidence>
<dbReference type="OrthoDB" id="272958at2759"/>
<sequence length="1058" mass="114659">MEVNIRAFSDALDGILAAKTSSSQTSHSAALHKKPFPFSQSCVDHSQNKCSKPAAPEAFQASLSNNDPEVLSDAAAVIEPSMQTEKPIAPQKKPTQQLQASPSNDSEKTFFLKEAERKSRSPKIAKFHKRENLPLRSATVKSSNTTVEGFLEHLKSAELVAFKVVEATGVGIGSALLTPQNVRLWMSRSQLPSKSWVTCTSFSHEACAVFELENRVDMRKRRELLSYTHNKVVDLPTGGSTDTYVVQDLVAVLVVEDDIERPSLHLDSAAFPNQERHVFSVVIETSSSRHGGFLVLTTTSAAPSCVTSLKVPGTQLNTFLKITISPLASEARPKLIKVRAVCFFRSDTRTTERVIPLQKDDSSLKEGVEAVLKEGAKTTRRSAHSISERRGERCAAETEPTQSPLLSRKGHRQAKKSEGVAHLASLDHDSGADVADFVKAIALASSRQDNAAPEHSSSCSGCSVEYDWFLDRLVDVSASKDNSKDNACRKANLPDAGSETGSEAPVQEYIRTLQAWNAVPALSMKSALTYCLCETTSFSASTIFATKLFGYEAQNHLSQPFKLHFFVVSNFDDIDQSSEQVRSSGVHLPPVHFLSAVASQAASLGYTTELLFTCPANNGFGCALRPHSCTSGSSDAHCKLIFVVPTHCNGEMNEGGIASVTKRLLRTALSIFCESADKRGSRLGQDCAFSRHSTLPCTKPCGALRLLIDGTCCFDDLIPVFAEWAEVSGSLRYYGSASQRTLQLLFFPSLLTRSSGGGEQLGDLSELRREAQWSGLNLRLSGLWRRDINEGGITADNIVALEANYYCPATYVWQSRRGALRLVLTDSHFMEYLLCVDGLVAPSPLVSLATSYYGKEADSTTHTLSLTTLSEAPWMMLLQTFKKVRKSPGVSAAALSEGAAADFLVLRRHVTVSFAFHILSTAFKRGWARVSASIPLCDGHIRDAAVELQNVHGASLEKGVNGGGGVRSSLGILDEDAFMDTLLQWQYPFPNVVVLHCTDVLHPGPTSSPALTGSLCTSSSGVQEGVLSLFSEEVLHSFAFVPKLDEALSLLQGVTCLS</sequence>
<name>A0A088SH27_LEIPA</name>
<dbReference type="GeneID" id="22577969"/>
<dbReference type="Proteomes" id="UP000063063">
    <property type="component" value="Chromosome 32"/>
</dbReference>
<dbReference type="VEuPathDB" id="TriTrypDB:LPMP_322280"/>
<dbReference type="AlphaFoldDB" id="A0A088SH27"/>
<accession>A0A088SH27</accession>
<feature type="compositionally biased region" description="Basic and acidic residues" evidence="1">
    <location>
        <begin position="386"/>
        <end position="396"/>
    </location>
</feature>
<feature type="compositionally biased region" description="Polar residues" evidence="1">
    <location>
        <begin position="93"/>
        <end position="104"/>
    </location>
</feature>
<protein>
    <submittedName>
        <fullName evidence="2">Uncharacterized protein</fullName>
    </submittedName>
</protein>
<proteinExistence type="predicted"/>
<dbReference type="RefSeq" id="XP_010701912.1">
    <property type="nucleotide sequence ID" value="XM_010703610.1"/>
</dbReference>
<evidence type="ECO:0000256" key="1">
    <source>
        <dbReference type="SAM" id="MobiDB-lite"/>
    </source>
</evidence>
<evidence type="ECO:0000313" key="3">
    <source>
        <dbReference type="Proteomes" id="UP000063063"/>
    </source>
</evidence>
<feature type="region of interest" description="Disordered" evidence="1">
    <location>
        <begin position="84"/>
        <end position="108"/>
    </location>
</feature>
<dbReference type="eggNOG" id="ENOG502SEMY">
    <property type="taxonomic scope" value="Eukaryota"/>
</dbReference>
<gene>
    <name evidence="2" type="ORF">LPMP_322280</name>
</gene>
<reference evidence="2 3" key="1">
    <citation type="journal article" date="2015" name="Sci. Rep.">
        <title>The genome of Leishmania panamensis: insights into genomics of the L. (Viannia) subgenus.</title>
        <authorList>
            <person name="Llanes A."/>
            <person name="Restrepo C.M."/>
            <person name="Vecchio G.D."/>
            <person name="Anguizola F.J."/>
            <person name="Lleonart R."/>
        </authorList>
    </citation>
    <scope>NUCLEOTIDE SEQUENCE [LARGE SCALE GENOMIC DNA]</scope>
    <source>
        <strain evidence="2 3">MHOM/PA/94/PSC-1</strain>
    </source>
</reference>
<keyword evidence="3" id="KW-1185">Reference proteome</keyword>
<feature type="region of interest" description="Disordered" evidence="1">
    <location>
        <begin position="375"/>
        <end position="410"/>
    </location>
</feature>